<proteinExistence type="predicted"/>
<dbReference type="AlphaFoldDB" id="A0A4D9EQF6"/>
<accession>A0A4D9EQF6</accession>
<organism evidence="2 3">
    <name type="scientific">Platysternon megacephalum</name>
    <name type="common">big-headed turtle</name>
    <dbReference type="NCBI Taxonomy" id="55544"/>
    <lineage>
        <taxon>Eukaryota</taxon>
        <taxon>Metazoa</taxon>
        <taxon>Chordata</taxon>
        <taxon>Craniata</taxon>
        <taxon>Vertebrata</taxon>
        <taxon>Euteleostomi</taxon>
        <taxon>Archelosauria</taxon>
        <taxon>Testudinata</taxon>
        <taxon>Testudines</taxon>
        <taxon>Cryptodira</taxon>
        <taxon>Durocryptodira</taxon>
        <taxon>Testudinoidea</taxon>
        <taxon>Platysternidae</taxon>
        <taxon>Platysternon</taxon>
    </lineage>
</organism>
<evidence type="ECO:0000313" key="2">
    <source>
        <dbReference type="EMBL" id="TFK08370.1"/>
    </source>
</evidence>
<sequence>MISLRVLRIRGCRSLGPEVSPQTALPVRIMTVTAGKRKVPVQLFQDPIGERYLVITLVRASVHKHWPAEGDFWFPGYSWMLGSCPRCRAHLGWAYQPRTWRPHVTDVEFEDSDGTFASLITDNSNCCLRKVYRLLW</sequence>
<gene>
    <name evidence="2" type="ORF">DR999_PMT08786</name>
</gene>
<feature type="domain" description="CULT" evidence="1">
    <location>
        <begin position="4"/>
        <end position="128"/>
    </location>
</feature>
<evidence type="ECO:0000259" key="1">
    <source>
        <dbReference type="PROSITE" id="PS51788"/>
    </source>
</evidence>
<dbReference type="PROSITE" id="PS51788">
    <property type="entry name" value="CULT"/>
    <property type="match status" value="1"/>
</dbReference>
<reference evidence="2 3" key="1">
    <citation type="submission" date="2019-04" db="EMBL/GenBank/DDBJ databases">
        <title>Draft genome of the big-headed turtle Platysternon megacephalum.</title>
        <authorList>
            <person name="Gong S."/>
        </authorList>
    </citation>
    <scope>NUCLEOTIDE SEQUENCE [LARGE SCALE GENOMIC DNA]</scope>
    <source>
        <strain evidence="2">DO16091913</strain>
        <tissue evidence="2">Muscle</tissue>
    </source>
</reference>
<name>A0A4D9EQF6_9SAUR</name>
<comment type="caution">
    <text evidence="2">The sequence shown here is derived from an EMBL/GenBank/DDBJ whole genome shotgun (WGS) entry which is preliminary data.</text>
</comment>
<evidence type="ECO:0000313" key="3">
    <source>
        <dbReference type="Proteomes" id="UP000297703"/>
    </source>
</evidence>
<dbReference type="STRING" id="55544.A0A4D9EQF6"/>
<keyword evidence="3" id="KW-1185">Reference proteome</keyword>
<reference evidence="2 3" key="2">
    <citation type="submission" date="2019-04" db="EMBL/GenBank/DDBJ databases">
        <title>The genome sequence of big-headed turtle.</title>
        <authorList>
            <person name="Gong S."/>
        </authorList>
    </citation>
    <scope>NUCLEOTIDE SEQUENCE [LARGE SCALE GENOMIC DNA]</scope>
    <source>
        <strain evidence="2">DO16091913</strain>
        <tissue evidence="2">Muscle</tissue>
    </source>
</reference>
<dbReference type="OrthoDB" id="5778218at2759"/>
<dbReference type="InterPro" id="IPR034750">
    <property type="entry name" value="CULT"/>
</dbReference>
<protein>
    <submittedName>
        <fullName evidence="2">Urocortin-3-like</fullName>
    </submittedName>
</protein>
<dbReference type="EMBL" id="QXTE01000070">
    <property type="protein sequence ID" value="TFK08370.1"/>
    <property type="molecule type" value="Genomic_DNA"/>
</dbReference>
<dbReference type="Gene3D" id="2.170.150.20">
    <property type="entry name" value="Peptide methionine sulfoxide reductase"/>
    <property type="match status" value="1"/>
</dbReference>
<dbReference type="Proteomes" id="UP000297703">
    <property type="component" value="Unassembled WGS sequence"/>
</dbReference>